<comment type="caution">
    <text evidence="1">The sequence shown here is derived from an EMBL/GenBank/DDBJ whole genome shotgun (WGS) entry which is preliminary data.</text>
</comment>
<protein>
    <submittedName>
        <fullName evidence="1">Uncharacterized protein</fullName>
    </submittedName>
</protein>
<reference evidence="1 2" key="1">
    <citation type="submission" date="2022-09" db="EMBL/GenBank/DDBJ databases">
        <authorList>
            <person name="Palmer J.M."/>
        </authorList>
    </citation>
    <scope>NUCLEOTIDE SEQUENCE [LARGE SCALE GENOMIC DNA]</scope>
    <source>
        <strain evidence="1 2">DSM 7382</strain>
    </source>
</reference>
<organism evidence="1 2">
    <name type="scientific">Cerrena zonata</name>
    <dbReference type="NCBI Taxonomy" id="2478898"/>
    <lineage>
        <taxon>Eukaryota</taxon>
        <taxon>Fungi</taxon>
        <taxon>Dikarya</taxon>
        <taxon>Basidiomycota</taxon>
        <taxon>Agaricomycotina</taxon>
        <taxon>Agaricomycetes</taxon>
        <taxon>Polyporales</taxon>
        <taxon>Cerrenaceae</taxon>
        <taxon>Cerrena</taxon>
    </lineage>
</organism>
<sequence>MLETDFITTQVYLDAWSFVSSLKGEYAGPASAAELVDNWTDEGVVVFVNDLVDLANRLNIKAGFNAWIRGEEIWGQMIELEESFGPNEDELRHLKAL</sequence>
<dbReference type="Gene3D" id="1.20.910.10">
    <property type="entry name" value="Heme oxygenase-like"/>
    <property type="match status" value="1"/>
</dbReference>
<dbReference type="AlphaFoldDB" id="A0AAW0FKT7"/>
<dbReference type="InterPro" id="IPR016084">
    <property type="entry name" value="Haem_Oase-like_multi-hlx"/>
</dbReference>
<dbReference type="Proteomes" id="UP001385951">
    <property type="component" value="Unassembled WGS sequence"/>
</dbReference>
<keyword evidence="2" id="KW-1185">Reference proteome</keyword>
<gene>
    <name evidence="1" type="ORF">QCA50_015432</name>
</gene>
<proteinExistence type="predicted"/>
<evidence type="ECO:0000313" key="1">
    <source>
        <dbReference type="EMBL" id="KAK7681341.1"/>
    </source>
</evidence>
<accession>A0AAW0FKT7</accession>
<evidence type="ECO:0000313" key="2">
    <source>
        <dbReference type="Proteomes" id="UP001385951"/>
    </source>
</evidence>
<dbReference type="EMBL" id="JASBNA010000041">
    <property type="protein sequence ID" value="KAK7681341.1"/>
    <property type="molecule type" value="Genomic_DNA"/>
</dbReference>
<name>A0AAW0FKT7_9APHY</name>